<accession>A0A1A3BVF0</accession>
<evidence type="ECO:0000313" key="3">
    <source>
        <dbReference type="EMBL" id="OBI78017.1"/>
    </source>
</evidence>
<dbReference type="GO" id="GO:0004803">
    <property type="term" value="F:transposase activity"/>
    <property type="evidence" value="ECO:0007669"/>
    <property type="project" value="InterPro"/>
</dbReference>
<evidence type="ECO:0000313" key="6">
    <source>
        <dbReference type="EMBL" id="OBI87359.1"/>
    </source>
</evidence>
<evidence type="ECO:0000313" key="8">
    <source>
        <dbReference type="Proteomes" id="UP000093795"/>
    </source>
</evidence>
<dbReference type="Proteomes" id="UP000093795">
    <property type="component" value="Unassembled WGS sequence"/>
</dbReference>
<dbReference type="AlphaFoldDB" id="A0A1A3BVF0"/>
<dbReference type="InterPro" id="IPR009057">
    <property type="entry name" value="Homeodomain-like_sf"/>
</dbReference>
<dbReference type="PANTHER" id="PTHR33609:SF1">
    <property type="entry name" value="TRANSPOSASE"/>
    <property type="match status" value="1"/>
</dbReference>
<protein>
    <submittedName>
        <fullName evidence="3">Transposase</fullName>
    </submittedName>
</protein>
<evidence type="ECO:0000313" key="5">
    <source>
        <dbReference type="EMBL" id="OBI81976.1"/>
    </source>
</evidence>
<dbReference type="PANTHER" id="PTHR33609">
    <property type="entry name" value="LOW CALCIUM RESPONSE LOCUS PROTEIN S"/>
    <property type="match status" value="1"/>
</dbReference>
<sequence length="109" mass="12487">MRVLQPTTWAGRLNKIMATRKRHSPEQIVRKLMAADRLLAEGKDTAAVCRELGVSEATYHRWRNQFGGLKAEDAKRLKDLERENTTLKRLLADAELEKDALREIAKGNF</sequence>
<reference evidence="3 8" key="1">
    <citation type="submission" date="2016-06" db="EMBL/GenBank/DDBJ databases">
        <authorList>
            <person name="Kjaerup R.B."/>
            <person name="Dalgaard T.S."/>
            <person name="Juul-Madsen H.R."/>
        </authorList>
    </citation>
    <scope>NUCLEOTIDE SEQUENCE [LARGE SCALE GENOMIC DNA]</scope>
    <source>
        <strain evidence="3 8">1081914.2</strain>
    </source>
</reference>
<organism evidence="3 8">
    <name type="scientific">Mycobacterium asiaticum</name>
    <dbReference type="NCBI Taxonomy" id="1790"/>
    <lineage>
        <taxon>Bacteria</taxon>
        <taxon>Bacillati</taxon>
        <taxon>Actinomycetota</taxon>
        <taxon>Actinomycetes</taxon>
        <taxon>Mycobacteriales</taxon>
        <taxon>Mycobacteriaceae</taxon>
        <taxon>Mycobacterium</taxon>
    </lineage>
</organism>
<feature type="coiled-coil region" evidence="1">
    <location>
        <begin position="70"/>
        <end position="104"/>
    </location>
</feature>
<dbReference type="EMBL" id="LZKQ01000089">
    <property type="protein sequence ID" value="OBI87359.1"/>
    <property type="molecule type" value="Genomic_DNA"/>
</dbReference>
<dbReference type="EMBL" id="LZKQ01000181">
    <property type="protein sequence ID" value="OBI81976.1"/>
    <property type="molecule type" value="Genomic_DNA"/>
</dbReference>
<gene>
    <name evidence="2" type="ORF">A9X01_04930</name>
    <name evidence="7" type="ORF">A9X01_15940</name>
    <name evidence="6" type="ORF">A9X01_16015</name>
    <name evidence="5" type="ORF">A9X01_22740</name>
    <name evidence="3" type="ORF">A9X01_27655</name>
    <name evidence="4" type="ORF">A9X01_27695</name>
</gene>
<proteinExistence type="predicted"/>
<dbReference type="EMBL" id="LZKQ01000298">
    <property type="protein sequence ID" value="OBI75319.1"/>
    <property type="molecule type" value="Genomic_DNA"/>
</dbReference>
<dbReference type="EMBL" id="LZKQ01000250">
    <property type="protein sequence ID" value="OBI78017.1"/>
    <property type="molecule type" value="Genomic_DNA"/>
</dbReference>
<dbReference type="SUPFAM" id="SSF46689">
    <property type="entry name" value="Homeodomain-like"/>
    <property type="match status" value="1"/>
</dbReference>
<evidence type="ECO:0000256" key="1">
    <source>
        <dbReference type="SAM" id="Coils"/>
    </source>
</evidence>
<evidence type="ECO:0000313" key="2">
    <source>
        <dbReference type="EMBL" id="OBI75319.1"/>
    </source>
</evidence>
<dbReference type="InterPro" id="IPR052546">
    <property type="entry name" value="Transposase_8_domain"/>
</dbReference>
<keyword evidence="1" id="KW-0175">Coiled coil</keyword>
<dbReference type="GO" id="GO:0003677">
    <property type="term" value="F:DNA binding"/>
    <property type="evidence" value="ECO:0007669"/>
    <property type="project" value="InterPro"/>
</dbReference>
<comment type="caution">
    <text evidence="3">The sequence shown here is derived from an EMBL/GenBank/DDBJ whole genome shotgun (WGS) entry which is preliminary data.</text>
</comment>
<evidence type="ECO:0000313" key="4">
    <source>
        <dbReference type="EMBL" id="OBI78023.1"/>
    </source>
</evidence>
<dbReference type="EMBL" id="LZKQ01000087">
    <property type="protein sequence ID" value="OBI87412.1"/>
    <property type="molecule type" value="Genomic_DNA"/>
</dbReference>
<dbReference type="Pfam" id="PF01527">
    <property type="entry name" value="HTH_Tnp_1"/>
    <property type="match status" value="1"/>
</dbReference>
<dbReference type="InterPro" id="IPR002514">
    <property type="entry name" value="Transposase_8"/>
</dbReference>
<name>A0A1A3BVF0_MYCAS</name>
<evidence type="ECO:0000313" key="7">
    <source>
        <dbReference type="EMBL" id="OBI87412.1"/>
    </source>
</evidence>
<dbReference type="GO" id="GO:0006313">
    <property type="term" value="P:DNA transposition"/>
    <property type="evidence" value="ECO:0007669"/>
    <property type="project" value="InterPro"/>
</dbReference>
<dbReference type="EMBL" id="LZKQ01000250">
    <property type="protein sequence ID" value="OBI78023.1"/>
    <property type="molecule type" value="Genomic_DNA"/>
</dbReference>